<dbReference type="Pfam" id="PF21685">
    <property type="entry name" value="Fungal_virus_P2_N"/>
    <property type="match status" value="1"/>
</dbReference>
<dbReference type="Proteomes" id="UP001152523">
    <property type="component" value="Unassembled WGS sequence"/>
</dbReference>
<gene>
    <name evidence="3" type="ORF">CEPIT_LOCUS6980</name>
</gene>
<dbReference type="EMBL" id="CAMAPF010000033">
    <property type="protein sequence ID" value="CAH9079601.1"/>
    <property type="molecule type" value="Genomic_DNA"/>
</dbReference>
<evidence type="ECO:0000313" key="3">
    <source>
        <dbReference type="EMBL" id="CAH9079601.1"/>
    </source>
</evidence>
<dbReference type="InterPro" id="IPR049324">
    <property type="entry name" value="P2_N_fungal_virus"/>
</dbReference>
<comment type="caution">
    <text evidence="3">The sequence shown here is derived from an EMBL/GenBank/DDBJ whole genome shotgun (WGS) entry which is preliminary data.</text>
</comment>
<feature type="region of interest" description="Disordered" evidence="1">
    <location>
        <begin position="575"/>
        <end position="612"/>
    </location>
</feature>
<proteinExistence type="predicted"/>
<keyword evidence="4" id="KW-1185">Reference proteome</keyword>
<feature type="domain" description="Capsid protein N-terminal" evidence="2">
    <location>
        <begin position="83"/>
        <end position="435"/>
    </location>
</feature>
<sequence length="612" mass="69188">MGRDLKHIDFAAVSKALRSSSLAWNNAKIEYDQIVEVPYHSLVTKKRDGSDCRKVISQINFSLLQRINGGINALTAKSFVIEYELRCNMDNDPIYGRIENFSLSFTVDWNVCHIDITCVPGPIDAVVVDADLRAMLNEGIVRNLKKFAGLTGLYPKQVRDTHKAAQLIKVFWHGLIGQSKVTRLVKGCLMYLERLEKGPAEFKAYRPNTLRYTVEDLLPTMDYGETAYVFTTNESGVSSNAILYGMCEEYPHPNFGGYEHISIPADGKTIYLVGYELEQFKTDVFFTPEMIWGTLIQYADQFNIGSALEQALIIACSLKENRYMVRGCLPQVFSRCDLVYPALTRSKEGVSGNTIINAAKATMVGRYHQMVNFVLFKDLDVSLQNTRFNQNRDLASIIGRHHLQLMEYMDDIGVVDMLKVSKAFTWLTSLRSADMDRLRQMSVFEGFWLINYPKTVLKDGVIKSLKKGYKNGISIMMPGVFFDSFETLMREVEIGSGKYLAEIPNGGFNVSFTNLTCEAPPPVRKIVFDNEGEMEVGFNYDFLGPKTLMFQSVGEVATPSRFHIYREDAEYGWECGSNGEFPPEAEDEHSPKEKQPQGGIKGNKLKQNDQRA</sequence>
<evidence type="ECO:0000259" key="2">
    <source>
        <dbReference type="Pfam" id="PF21685"/>
    </source>
</evidence>
<dbReference type="AlphaFoldDB" id="A0AAV0CNT7"/>
<evidence type="ECO:0000313" key="4">
    <source>
        <dbReference type="Proteomes" id="UP001152523"/>
    </source>
</evidence>
<organism evidence="3 4">
    <name type="scientific">Cuscuta epithymum</name>
    <dbReference type="NCBI Taxonomy" id="186058"/>
    <lineage>
        <taxon>Eukaryota</taxon>
        <taxon>Viridiplantae</taxon>
        <taxon>Streptophyta</taxon>
        <taxon>Embryophyta</taxon>
        <taxon>Tracheophyta</taxon>
        <taxon>Spermatophyta</taxon>
        <taxon>Magnoliopsida</taxon>
        <taxon>eudicotyledons</taxon>
        <taxon>Gunneridae</taxon>
        <taxon>Pentapetalae</taxon>
        <taxon>asterids</taxon>
        <taxon>lamiids</taxon>
        <taxon>Solanales</taxon>
        <taxon>Convolvulaceae</taxon>
        <taxon>Cuscuteae</taxon>
        <taxon>Cuscuta</taxon>
        <taxon>Cuscuta subgen. Cuscuta</taxon>
    </lineage>
</organism>
<name>A0AAV0CNT7_9ASTE</name>
<reference evidence="3" key="1">
    <citation type="submission" date="2022-07" db="EMBL/GenBank/DDBJ databases">
        <authorList>
            <person name="Macas J."/>
            <person name="Novak P."/>
            <person name="Neumann P."/>
        </authorList>
    </citation>
    <scope>NUCLEOTIDE SEQUENCE</scope>
</reference>
<protein>
    <recommendedName>
        <fullName evidence="2">Capsid protein N-terminal domain-containing protein</fullName>
    </recommendedName>
</protein>
<accession>A0AAV0CNT7</accession>
<evidence type="ECO:0000256" key="1">
    <source>
        <dbReference type="SAM" id="MobiDB-lite"/>
    </source>
</evidence>